<dbReference type="EMBL" id="QWEY01000006">
    <property type="protein sequence ID" value="RGP37040.1"/>
    <property type="molecule type" value="Genomic_DNA"/>
</dbReference>
<dbReference type="InterPro" id="IPR002177">
    <property type="entry name" value="DPS_DNA-bd"/>
</dbReference>
<proteinExistence type="inferred from homology"/>
<dbReference type="InterPro" id="IPR009078">
    <property type="entry name" value="Ferritin-like_SF"/>
</dbReference>
<dbReference type="Gene3D" id="1.20.1260.10">
    <property type="match status" value="1"/>
</dbReference>
<feature type="domain" description="Ferritin/DPS" evidence="3">
    <location>
        <begin position="26"/>
        <end position="162"/>
    </location>
</feature>
<dbReference type="RefSeq" id="WP_118152812.1">
    <property type="nucleotide sequence ID" value="NZ_QWEY01000006.1"/>
</dbReference>
<dbReference type="PRINTS" id="PR01346">
    <property type="entry name" value="HELNAPAPROT"/>
</dbReference>
<dbReference type="OrthoDB" id="9797687at2"/>
<dbReference type="GO" id="GO:0008199">
    <property type="term" value="F:ferric iron binding"/>
    <property type="evidence" value="ECO:0007669"/>
    <property type="project" value="InterPro"/>
</dbReference>
<dbReference type="InterPro" id="IPR008331">
    <property type="entry name" value="Ferritin_DPS_dom"/>
</dbReference>
<name>A0A411Z1X4_9RHOB</name>
<evidence type="ECO:0000313" key="4">
    <source>
        <dbReference type="EMBL" id="RGP37040.1"/>
    </source>
</evidence>
<keyword evidence="5" id="KW-1185">Reference proteome</keyword>
<dbReference type="InterPro" id="IPR012347">
    <property type="entry name" value="Ferritin-like"/>
</dbReference>
<reference evidence="4 5" key="1">
    <citation type="submission" date="2018-08" db="EMBL/GenBank/DDBJ databases">
        <title>Flavobacterium tibetense sp. nov., isolated from a wetland YonghuCo on Tibetan Plateau.</title>
        <authorList>
            <person name="Phurbu D."/>
            <person name="Lu H."/>
            <person name="Xing P."/>
        </authorList>
    </citation>
    <scope>NUCLEOTIDE SEQUENCE [LARGE SCALE GENOMIC DNA]</scope>
    <source>
        <strain evidence="4 5">DJC</strain>
    </source>
</reference>
<evidence type="ECO:0000256" key="1">
    <source>
        <dbReference type="ARBA" id="ARBA00009497"/>
    </source>
</evidence>
<organism evidence="4 5">
    <name type="scientific">Pseudotabrizicola alkalilacus</name>
    <dbReference type="NCBI Taxonomy" id="2305252"/>
    <lineage>
        <taxon>Bacteria</taxon>
        <taxon>Pseudomonadati</taxon>
        <taxon>Pseudomonadota</taxon>
        <taxon>Alphaproteobacteria</taxon>
        <taxon>Rhodobacterales</taxon>
        <taxon>Paracoccaceae</taxon>
        <taxon>Pseudotabrizicola</taxon>
    </lineage>
</organism>
<evidence type="ECO:0000259" key="3">
    <source>
        <dbReference type="Pfam" id="PF00210"/>
    </source>
</evidence>
<dbReference type="SUPFAM" id="SSF47240">
    <property type="entry name" value="Ferritin-like"/>
    <property type="match status" value="1"/>
</dbReference>
<sequence length="164" mass="17810">MSEALKAVPGSDKIDTGITGVTAIAKGLSAALSDTYRLLFKSHAVHWNVEGPMFHSIHVLTEAQYTDLFQAADDLAERIRALGRIAPFQLSEITKMSCVSDPAKLGSAQEMVEDLASDHEAVVRRMRDVIAQAEKGEDVATADLLTARCAFHEKAAWMLRATAK</sequence>
<comment type="caution">
    <text evidence="4">The sequence shown here is derived from an EMBL/GenBank/DDBJ whole genome shotgun (WGS) entry which is preliminary data.</text>
</comment>
<protein>
    <submittedName>
        <fullName evidence="4">DNA starvation/stationary phase protection protein</fullName>
    </submittedName>
</protein>
<evidence type="ECO:0000256" key="2">
    <source>
        <dbReference type="RuleBase" id="RU003875"/>
    </source>
</evidence>
<dbReference type="Pfam" id="PF00210">
    <property type="entry name" value="Ferritin"/>
    <property type="match status" value="1"/>
</dbReference>
<dbReference type="PANTHER" id="PTHR42932">
    <property type="entry name" value="GENERAL STRESS PROTEIN 20U"/>
    <property type="match status" value="1"/>
</dbReference>
<gene>
    <name evidence="4" type="ORF">D1012_12915</name>
</gene>
<dbReference type="AlphaFoldDB" id="A0A411Z1X4"/>
<dbReference type="PIRSF" id="PIRSF005900">
    <property type="entry name" value="Dps"/>
    <property type="match status" value="1"/>
</dbReference>
<comment type="similarity">
    <text evidence="1 2">Belongs to the Dps family.</text>
</comment>
<dbReference type="PANTHER" id="PTHR42932:SF3">
    <property type="entry name" value="DNA PROTECTION DURING STARVATION PROTEIN"/>
    <property type="match status" value="1"/>
</dbReference>
<evidence type="ECO:0000313" key="5">
    <source>
        <dbReference type="Proteomes" id="UP000284547"/>
    </source>
</evidence>
<accession>A0A411Z1X4</accession>
<dbReference type="CDD" id="cd01043">
    <property type="entry name" value="DPS"/>
    <property type="match status" value="1"/>
</dbReference>
<dbReference type="Proteomes" id="UP000284547">
    <property type="component" value="Unassembled WGS sequence"/>
</dbReference>